<name>A0A0D8ZN02_9CYAN</name>
<evidence type="ECO:0000256" key="1">
    <source>
        <dbReference type="SAM" id="Phobius"/>
    </source>
</evidence>
<feature type="domain" description="J" evidence="2">
    <location>
        <begin position="6"/>
        <end position="70"/>
    </location>
</feature>
<dbReference type="Pfam" id="PF25515">
    <property type="entry name" value="Arm_PDR"/>
    <property type="match status" value="1"/>
</dbReference>
<dbReference type="SUPFAM" id="SSF46565">
    <property type="entry name" value="Chaperone J-domain"/>
    <property type="match status" value="1"/>
</dbReference>
<dbReference type="SMART" id="SM00271">
    <property type="entry name" value="DnaJ"/>
    <property type="match status" value="1"/>
</dbReference>
<evidence type="ECO:0000259" key="2">
    <source>
        <dbReference type="PROSITE" id="PS50076"/>
    </source>
</evidence>
<dbReference type="InterPro" id="IPR036869">
    <property type="entry name" value="J_dom_sf"/>
</dbReference>
<dbReference type="CDD" id="cd06257">
    <property type="entry name" value="DnaJ"/>
    <property type="match status" value="1"/>
</dbReference>
<protein>
    <recommendedName>
        <fullName evidence="2">J domain-containing protein</fullName>
    </recommendedName>
</protein>
<evidence type="ECO:0000313" key="3">
    <source>
        <dbReference type="EMBL" id="KJH69839.1"/>
    </source>
</evidence>
<dbReference type="InterPro" id="IPR058032">
    <property type="entry name" value="CDP1-like_a_solenoid_1"/>
</dbReference>
<dbReference type="EMBL" id="JYON01000033">
    <property type="protein sequence ID" value="KJH69839.1"/>
    <property type="molecule type" value="Genomic_DNA"/>
</dbReference>
<dbReference type="InterPro" id="IPR025344">
    <property type="entry name" value="CDP1-like_IMS"/>
</dbReference>
<gene>
    <name evidence="3" type="ORF">UH38_21650</name>
</gene>
<feature type="transmembrane region" description="Helical" evidence="1">
    <location>
        <begin position="483"/>
        <end position="502"/>
    </location>
</feature>
<reference evidence="3 4" key="1">
    <citation type="submission" date="2015-02" db="EMBL/GenBank/DDBJ databases">
        <title>Draft genome of a novel marine cyanobacterium (Chroococcales) isolated from South Atlantic Ocean.</title>
        <authorList>
            <person name="Rigonato J."/>
            <person name="Alvarenga D.O."/>
            <person name="Branco L.H."/>
            <person name="Varani A.M."/>
            <person name="Brandini F.P."/>
            <person name="Fiore M.F."/>
        </authorList>
    </citation>
    <scope>NUCLEOTIDE SEQUENCE [LARGE SCALE GENOMIC DNA]</scope>
    <source>
        <strain evidence="3 4">CENA595</strain>
    </source>
</reference>
<dbReference type="InterPro" id="IPR057137">
    <property type="entry name" value="CDP1-like_a_solenoid_2"/>
</dbReference>
<dbReference type="Pfam" id="PF13355">
    <property type="entry name" value="ARC6-like_IMS"/>
    <property type="match status" value="1"/>
</dbReference>
<dbReference type="PROSITE" id="PS50076">
    <property type="entry name" value="DNAJ_2"/>
    <property type="match status" value="1"/>
</dbReference>
<dbReference type="Gene3D" id="1.10.287.110">
    <property type="entry name" value="DnaJ domain"/>
    <property type="match status" value="1"/>
</dbReference>
<comment type="caution">
    <text evidence="3">The sequence shown here is derived from an EMBL/GenBank/DDBJ whole genome shotgun (WGS) entry which is preliminary data.</text>
</comment>
<dbReference type="InterPro" id="IPR001623">
    <property type="entry name" value="DnaJ_domain"/>
</dbReference>
<dbReference type="Pfam" id="PF23468">
    <property type="entry name" value="ARC6"/>
    <property type="match status" value="1"/>
</dbReference>
<dbReference type="Proteomes" id="UP000032452">
    <property type="component" value="Unassembled WGS sequence"/>
</dbReference>
<dbReference type="OrthoDB" id="415891at2"/>
<organism evidence="3 4">
    <name type="scientific">Aliterella atlantica CENA595</name>
    <dbReference type="NCBI Taxonomy" id="1618023"/>
    <lineage>
        <taxon>Bacteria</taxon>
        <taxon>Bacillati</taxon>
        <taxon>Cyanobacteriota</taxon>
        <taxon>Cyanophyceae</taxon>
        <taxon>Chroococcidiopsidales</taxon>
        <taxon>Aliterellaceae</taxon>
        <taxon>Aliterella</taxon>
    </lineage>
</organism>
<dbReference type="PANTHER" id="PTHR33925:SF1">
    <property type="entry name" value="PROTEIN ACCUMULATION AND REPLICATION OF CHLOROPLASTS 6, CHLOROPLASTIC"/>
    <property type="match status" value="1"/>
</dbReference>
<dbReference type="PANTHER" id="PTHR33925">
    <property type="entry name" value="PLASTID DIVISION PROTEIN CDP1, CHLOROPLASTIC-RELATED"/>
    <property type="match status" value="1"/>
</dbReference>
<evidence type="ECO:0000313" key="4">
    <source>
        <dbReference type="Proteomes" id="UP000032452"/>
    </source>
</evidence>
<keyword evidence="1" id="KW-1133">Transmembrane helix</keyword>
<dbReference type="AlphaFoldDB" id="A0A0D8ZN02"/>
<sequence length="672" mass="75561">MRIPLDYYRILGLPIQASADQLQQAYRDRLLQLPRREYSEKAIAARKQILEVAYAVLADPKQRQRYDSNYFSTYGEPESDSDTIAVDTLAPSIEISDDQFIGALSILQELGEYELVLTLSNPYLHQDPASAQNTDPDIVLTVALACLELGREQWQQGQYEKAAYSLEQGHNLLINTQLFAGLSSEIQADLYKLRPYRILELLSQPEHNLVERRQGLRLLQEMLEQRGGIDGTGEDGSGLALDDFLRFIQQLRSYLTSREQQDLFEAESQRPSAVANYLAVYAAIARGFAERMPVFIRKAKLHLMRLGKRQDVHLEQAVCSLLLGQTAEASRALELSQEYETLAFIQENSQGAPDLLPGLCLYSERWLQNEVFVQFRDLADEQVSLKDYFANEQVQAYLEALPTEAEATNEWDAVAVASPTHAQASQEDSQGSTITRTSGGAIALADRNVANSSTLVAIEPSARPKKRQRRFRSGGAGTKPMRLILLGLGGLLGVLFLGFLATKTYGWLQQSLNPAPLLEGEQPVVQLNEPLFTDASLQAPSADGLLTKESAQDVIQEWLVTKSLAFSSRHQADELKQILAEPALSQWQQRVERDRTSNRYRQFKHELTVNSVETDATNSDRAQVIATVNEVAQVYTGDRLDENMSYDEKLQVRYNLVRQSDRWQIQDMAVLK</sequence>
<keyword evidence="1" id="KW-0812">Transmembrane</keyword>
<keyword evidence="1" id="KW-0472">Membrane</keyword>
<accession>A0A0D8ZN02</accession>
<dbReference type="InterPro" id="IPR044685">
    <property type="entry name" value="CPD1-like"/>
</dbReference>
<proteinExistence type="predicted"/>
<dbReference type="RefSeq" id="WP_045056774.1">
    <property type="nucleotide sequence ID" value="NZ_CAWMDP010000030.1"/>
</dbReference>
<dbReference type="STRING" id="1618023.UH38_21650"/>
<dbReference type="Pfam" id="PF00226">
    <property type="entry name" value="DnaJ"/>
    <property type="match status" value="1"/>
</dbReference>
<dbReference type="PATRIC" id="fig|1618023.3.peg.2635"/>
<keyword evidence="4" id="KW-1185">Reference proteome</keyword>